<evidence type="ECO:0000313" key="3">
    <source>
        <dbReference type="Proteomes" id="UP000823388"/>
    </source>
</evidence>
<evidence type="ECO:0000313" key="2">
    <source>
        <dbReference type="EMBL" id="KAG2547774.1"/>
    </source>
</evidence>
<dbReference type="EMBL" id="CM029053">
    <property type="protein sequence ID" value="KAG2547774.1"/>
    <property type="molecule type" value="Genomic_DNA"/>
</dbReference>
<comment type="caution">
    <text evidence="2">The sequence shown here is derived from an EMBL/GenBank/DDBJ whole genome shotgun (WGS) entry which is preliminary data.</text>
</comment>
<feature type="region of interest" description="Disordered" evidence="1">
    <location>
        <begin position="183"/>
        <end position="210"/>
    </location>
</feature>
<gene>
    <name evidence="2" type="ORF">PVAP13_9KG126170</name>
</gene>
<keyword evidence="3" id="KW-1185">Reference proteome</keyword>
<feature type="region of interest" description="Disordered" evidence="1">
    <location>
        <begin position="222"/>
        <end position="243"/>
    </location>
</feature>
<organism evidence="2 3">
    <name type="scientific">Panicum virgatum</name>
    <name type="common">Blackwell switchgrass</name>
    <dbReference type="NCBI Taxonomy" id="38727"/>
    <lineage>
        <taxon>Eukaryota</taxon>
        <taxon>Viridiplantae</taxon>
        <taxon>Streptophyta</taxon>
        <taxon>Embryophyta</taxon>
        <taxon>Tracheophyta</taxon>
        <taxon>Spermatophyta</taxon>
        <taxon>Magnoliopsida</taxon>
        <taxon>Liliopsida</taxon>
        <taxon>Poales</taxon>
        <taxon>Poaceae</taxon>
        <taxon>PACMAD clade</taxon>
        <taxon>Panicoideae</taxon>
        <taxon>Panicodae</taxon>
        <taxon>Paniceae</taxon>
        <taxon>Panicinae</taxon>
        <taxon>Panicum</taxon>
        <taxon>Panicum sect. Hiantes</taxon>
    </lineage>
</organism>
<dbReference type="Proteomes" id="UP000823388">
    <property type="component" value="Chromosome 9K"/>
</dbReference>
<sequence length="292" mass="27721">MLIVVAGGMVAEDASSTAAPAVVAGAGGASSEAGHPAEQVLISGGAGAESGTAAAVTVVVVGAGAAWNSRVVAGARDGSGAALQTMAAGAAKTPSATSAVQPMVVGDFIASATMVVDAREVGASATAASVVVAGAGVVNAGGSTAAAGSNVAVTGCGPGRAVLGAGVEAKRSVTGENIETSVAARSSKMGSPAAAATSCPAPAAPNGSGTLISREDWDAVSCTGHETSPRAESSHPVAGGPSRECTGIRWALSEGAGSLTASGAGEGEEVLLSAALVIIVRRQRRGRAIVRR</sequence>
<proteinExistence type="predicted"/>
<feature type="compositionally biased region" description="Low complexity" evidence="1">
    <location>
        <begin position="192"/>
        <end position="205"/>
    </location>
</feature>
<evidence type="ECO:0000256" key="1">
    <source>
        <dbReference type="SAM" id="MobiDB-lite"/>
    </source>
</evidence>
<name>A0A8T0NLM5_PANVG</name>
<dbReference type="AlphaFoldDB" id="A0A8T0NLM5"/>
<accession>A0A8T0NLM5</accession>
<protein>
    <submittedName>
        <fullName evidence="2">Uncharacterized protein</fullName>
    </submittedName>
</protein>
<reference evidence="2" key="1">
    <citation type="submission" date="2020-05" db="EMBL/GenBank/DDBJ databases">
        <title>WGS assembly of Panicum virgatum.</title>
        <authorList>
            <person name="Lovell J.T."/>
            <person name="Jenkins J."/>
            <person name="Shu S."/>
            <person name="Juenger T.E."/>
            <person name="Schmutz J."/>
        </authorList>
    </citation>
    <scope>NUCLEOTIDE SEQUENCE</scope>
    <source>
        <strain evidence="2">AP13</strain>
    </source>
</reference>